<feature type="active site" description="Proton donor/acceptor" evidence="7">
    <location>
        <position position="182"/>
    </location>
</feature>
<evidence type="ECO:0000313" key="10">
    <source>
        <dbReference type="Proteomes" id="UP000468687"/>
    </source>
</evidence>
<dbReference type="Gene3D" id="6.20.330.10">
    <property type="match status" value="1"/>
</dbReference>
<dbReference type="RefSeq" id="WP_163772729.1">
    <property type="nucleotide sequence ID" value="NZ_JAAGXA010000008.1"/>
</dbReference>
<evidence type="ECO:0000256" key="7">
    <source>
        <dbReference type="PIRSR" id="PIRSR001217-1"/>
    </source>
</evidence>
<dbReference type="CDD" id="cd07023">
    <property type="entry name" value="S49_Sppa_N_C"/>
    <property type="match status" value="1"/>
</dbReference>
<keyword evidence="4" id="KW-0378">Hydrolase</keyword>
<dbReference type="InterPro" id="IPR029045">
    <property type="entry name" value="ClpP/crotonase-like_dom_sf"/>
</dbReference>
<name>A0A6P0HNI7_9ACTN</name>
<evidence type="ECO:0000313" key="9">
    <source>
        <dbReference type="EMBL" id="NEN79195.1"/>
    </source>
</evidence>
<dbReference type="PANTHER" id="PTHR33209:SF1">
    <property type="entry name" value="PEPTIDASE S49 DOMAIN-CONTAINING PROTEIN"/>
    <property type="match status" value="1"/>
</dbReference>
<dbReference type="EMBL" id="JAAGXA010000008">
    <property type="protein sequence ID" value="NEN79195.1"/>
    <property type="molecule type" value="Genomic_DNA"/>
</dbReference>
<keyword evidence="5" id="KW-0720">Serine protease</keyword>
<dbReference type="InterPro" id="IPR004634">
    <property type="entry name" value="Pept_S49_pIV"/>
</dbReference>
<keyword evidence="10" id="KW-1185">Reference proteome</keyword>
<accession>A0A6P0HNI7</accession>
<dbReference type="GO" id="GO:0006465">
    <property type="term" value="P:signal peptide processing"/>
    <property type="evidence" value="ECO:0007669"/>
    <property type="project" value="InterPro"/>
</dbReference>
<dbReference type="GO" id="GO:0016020">
    <property type="term" value="C:membrane"/>
    <property type="evidence" value="ECO:0007669"/>
    <property type="project" value="UniProtKB-SubCell"/>
</dbReference>
<dbReference type="Gene3D" id="3.90.226.10">
    <property type="entry name" value="2-enoyl-CoA Hydratase, Chain A, domain 1"/>
    <property type="match status" value="2"/>
</dbReference>
<comment type="caution">
    <text evidence="9">The sequence shown here is derived from an EMBL/GenBank/DDBJ whole genome shotgun (WGS) entry which is preliminary data.</text>
</comment>
<reference evidence="9 10" key="1">
    <citation type="journal article" date="2014" name="Int. J. Syst. Evol. Microbiol.">
        <title>Nocardioides zeae sp. nov., isolated from the stem of Zea mays.</title>
        <authorList>
            <person name="Glaeser S.P."/>
            <person name="McInroy J.A."/>
            <person name="Busse H.J."/>
            <person name="Kampfer P."/>
        </authorList>
    </citation>
    <scope>NUCLEOTIDE SEQUENCE [LARGE SCALE GENOMIC DNA]</scope>
    <source>
        <strain evidence="9 10">JCM 30728</strain>
    </source>
</reference>
<evidence type="ECO:0000256" key="4">
    <source>
        <dbReference type="ARBA" id="ARBA00022801"/>
    </source>
</evidence>
<protein>
    <submittedName>
        <fullName evidence="9">Signal peptide peptidase SppA</fullName>
    </submittedName>
</protein>
<dbReference type="InterPro" id="IPR047272">
    <property type="entry name" value="S49_SppA_C"/>
</dbReference>
<keyword evidence="3" id="KW-0645">Protease</keyword>
<dbReference type="PANTHER" id="PTHR33209">
    <property type="entry name" value="PROTEASE 4"/>
    <property type="match status" value="1"/>
</dbReference>
<evidence type="ECO:0000256" key="1">
    <source>
        <dbReference type="ARBA" id="ARBA00004370"/>
    </source>
</evidence>
<dbReference type="GO" id="GO:0008236">
    <property type="term" value="F:serine-type peptidase activity"/>
    <property type="evidence" value="ECO:0007669"/>
    <property type="project" value="UniProtKB-KW"/>
</dbReference>
<gene>
    <name evidence="9" type="primary">sppA</name>
    <name evidence="9" type="ORF">G3T38_13000</name>
</gene>
<feature type="active site" description="Nucleophile" evidence="7">
    <location>
        <position position="388"/>
    </location>
</feature>
<dbReference type="CDD" id="cd07018">
    <property type="entry name" value="S49_SppA_67K_type"/>
    <property type="match status" value="1"/>
</dbReference>
<evidence type="ECO:0000256" key="5">
    <source>
        <dbReference type="ARBA" id="ARBA00022825"/>
    </source>
</evidence>
<dbReference type="AlphaFoldDB" id="A0A6P0HNI7"/>
<evidence type="ECO:0000259" key="8">
    <source>
        <dbReference type="Pfam" id="PF01343"/>
    </source>
</evidence>
<sequence>MAARRFPDQLRPYLDPVVASVRTVAGRVANRGETERLLLELDLTRGLLEAPPTSPLAAFRALQTPTLRGVVTALEKAAEDDEVVGVVAHVGGALGLTATAEIRAAVATFRAAGKRAVAWSETYGEMGGGNAAYHLASAFEEVWVQPTGQVGLVGAATEVTFLRGTLDKLGVETQLGQRHEYKSAANTYLERSMTEPHREMMTRIVDSITDTLVADVAAGRGLEPAAVRAALEVGPLSPDDAVARGLVDRIGYREDVYAALRSEPALGGEPTLRYVERYAKPGGPLAGLKDQLPTPRGKGVVAVVGAHGPIHLGRNGGPNPFGGPSIGSDSLASALRTAGNDPAVRAIVLRIDSPGGSAVASDAVRRAVQQVRADGTPVVASMGAVAGSGGYFIAMPCDEIVAGAATLTGSIGVLGGKQVLRETLGRIGVDRETVRAGRFSDMFSSDRPFDEEEWARVEGWLDDIYADFTAKAAADRDMPLDELEPLARGRVWTGADAAERGLVDHLGGLSLAVDRAVAIAGTSRTDVDVRAWPKPNPLAAFNPPENSEAPAAALLPGEGVGVVDRVLRLLVEQAGLPAYGALTMPGRIVVR</sequence>
<keyword evidence="6" id="KW-0472">Membrane</keyword>
<comment type="subcellular location">
    <subcellularLocation>
        <location evidence="1">Membrane</location>
    </subcellularLocation>
</comment>
<dbReference type="InterPro" id="IPR004635">
    <property type="entry name" value="Pept_S49_SppA"/>
</dbReference>
<dbReference type="InterPro" id="IPR047217">
    <property type="entry name" value="S49_SppA_67K_type_N"/>
</dbReference>
<evidence type="ECO:0000256" key="3">
    <source>
        <dbReference type="ARBA" id="ARBA00022670"/>
    </source>
</evidence>
<dbReference type="NCBIfam" id="TIGR00706">
    <property type="entry name" value="SppA_dom"/>
    <property type="match status" value="1"/>
</dbReference>
<dbReference type="PIRSF" id="PIRSF001217">
    <property type="entry name" value="Protease_4_SppA"/>
    <property type="match status" value="1"/>
</dbReference>
<dbReference type="Pfam" id="PF01343">
    <property type="entry name" value="Peptidase_S49"/>
    <property type="match status" value="2"/>
</dbReference>
<organism evidence="9 10">
    <name type="scientific">Nocardioides zeae</name>
    <dbReference type="NCBI Taxonomy" id="1457234"/>
    <lineage>
        <taxon>Bacteria</taxon>
        <taxon>Bacillati</taxon>
        <taxon>Actinomycetota</taxon>
        <taxon>Actinomycetes</taxon>
        <taxon>Propionibacteriales</taxon>
        <taxon>Nocardioidaceae</taxon>
        <taxon>Nocardioides</taxon>
    </lineage>
</organism>
<dbReference type="Proteomes" id="UP000468687">
    <property type="component" value="Unassembled WGS sequence"/>
</dbReference>
<proteinExistence type="inferred from homology"/>
<dbReference type="SUPFAM" id="SSF52096">
    <property type="entry name" value="ClpP/crotonase"/>
    <property type="match status" value="2"/>
</dbReference>
<feature type="domain" description="Peptidase S49" evidence="8">
    <location>
        <begin position="109"/>
        <end position="262"/>
    </location>
</feature>
<comment type="similarity">
    <text evidence="2">Belongs to the peptidase S49 family.</text>
</comment>
<evidence type="ECO:0000256" key="2">
    <source>
        <dbReference type="ARBA" id="ARBA00008683"/>
    </source>
</evidence>
<feature type="domain" description="Peptidase S49" evidence="8">
    <location>
        <begin position="372"/>
        <end position="516"/>
    </location>
</feature>
<dbReference type="InterPro" id="IPR002142">
    <property type="entry name" value="Peptidase_S49"/>
</dbReference>
<evidence type="ECO:0000256" key="6">
    <source>
        <dbReference type="ARBA" id="ARBA00023136"/>
    </source>
</evidence>